<dbReference type="EMBL" id="CABM01000060">
    <property type="protein sequence ID" value="CBH98748.1"/>
    <property type="molecule type" value="Genomic_DNA"/>
</dbReference>
<gene>
    <name evidence="1" type="ORF">CARN2_4230</name>
</gene>
<evidence type="ECO:0000313" key="1">
    <source>
        <dbReference type="EMBL" id="CBH98748.1"/>
    </source>
</evidence>
<dbReference type="PANTHER" id="PTHR35802">
    <property type="entry name" value="PROTEASE SYNTHASE AND SPORULATION PROTEIN PAI 2"/>
    <property type="match status" value="1"/>
</dbReference>
<dbReference type="InterPro" id="IPR012349">
    <property type="entry name" value="Split_barrel_FMN-bd"/>
</dbReference>
<dbReference type="Gene3D" id="2.30.110.10">
    <property type="entry name" value="Electron Transport, Fmn-binding Protein, Chain A"/>
    <property type="match status" value="1"/>
</dbReference>
<dbReference type="PIRSF" id="PIRSF010372">
    <property type="entry name" value="PaiB"/>
    <property type="match status" value="1"/>
</dbReference>
<reference evidence="1" key="1">
    <citation type="submission" date="2009-10" db="EMBL/GenBank/DDBJ databases">
        <title>Diversity of trophic interactions inside an arsenic-rich microbial ecosystem.</title>
        <authorList>
            <person name="Bertin P.N."/>
            <person name="Heinrich-Salmeron A."/>
            <person name="Pelletier E."/>
            <person name="Goulhen-Chollet F."/>
            <person name="Arsene-Ploetze F."/>
            <person name="Gallien S."/>
            <person name="Calteau A."/>
            <person name="Vallenet D."/>
            <person name="Casiot C."/>
            <person name="Chane-Woon-Ming B."/>
            <person name="Giloteaux L."/>
            <person name="Barakat M."/>
            <person name="Bonnefoy V."/>
            <person name="Bruneel O."/>
            <person name="Chandler M."/>
            <person name="Cleiss J."/>
            <person name="Duran R."/>
            <person name="Elbaz-Poulichet F."/>
            <person name="Fonknechten N."/>
            <person name="Lauga B."/>
            <person name="Mornico D."/>
            <person name="Ortet P."/>
            <person name="Schaeffer C."/>
            <person name="Siguier P."/>
            <person name="Alexander Thil Smith A."/>
            <person name="Van Dorsselaer A."/>
            <person name="Weissenbach J."/>
            <person name="Medigue C."/>
            <person name="Le Paslier D."/>
        </authorList>
    </citation>
    <scope>NUCLEOTIDE SEQUENCE</scope>
</reference>
<dbReference type="InterPro" id="IPR007396">
    <property type="entry name" value="TR_PAI2-type"/>
</dbReference>
<organism evidence="1">
    <name type="scientific">mine drainage metagenome</name>
    <dbReference type="NCBI Taxonomy" id="410659"/>
    <lineage>
        <taxon>unclassified sequences</taxon>
        <taxon>metagenomes</taxon>
        <taxon>ecological metagenomes</taxon>
    </lineage>
</organism>
<dbReference type="AlphaFoldDB" id="E6PUZ1"/>
<dbReference type="Pfam" id="PF04299">
    <property type="entry name" value="FMN_bind_2"/>
    <property type="match status" value="1"/>
</dbReference>
<name>E6PUZ1_9ZZZZ</name>
<sequence length="210" mass="22780">MYLPSHFAQPDALALRALMRDHPLATLITHGAPGLDANPVPLLWLDDGSPHGLLRGHVARANPVWRDTPPGSEALAVFHGPDAYISPNWYATKRETGKVVPTWNYAVVHARGPLRVVDDAAWLRELVTMLTRTHEAALPHPWAVSDAPPDYIERMLGAIVGIELPLSSLQGKWKASQNQPAENREGVVTGLRQRGGAADQAMADVVGRVG</sequence>
<protein>
    <submittedName>
        <fullName evidence="1">Putative negative transcriptional regulator</fullName>
    </submittedName>
</protein>
<accession>E6PUZ1</accession>
<dbReference type="PANTHER" id="PTHR35802:SF1">
    <property type="entry name" value="PROTEASE SYNTHASE AND SPORULATION PROTEIN PAI 2"/>
    <property type="match status" value="1"/>
</dbReference>
<dbReference type="SUPFAM" id="SSF50475">
    <property type="entry name" value="FMN-binding split barrel"/>
    <property type="match status" value="1"/>
</dbReference>
<proteinExistence type="predicted"/>
<comment type="caution">
    <text evidence="1">The sequence shown here is derived from an EMBL/GenBank/DDBJ whole genome shotgun (WGS) entry which is preliminary data.</text>
</comment>